<organism evidence="1 2">
    <name type="scientific">Aspergillus cristatus</name>
    <name type="common">Chinese Fuzhuan brick tea-fermentation fungus</name>
    <name type="synonym">Eurotium cristatum</name>
    <dbReference type="NCBI Taxonomy" id="573508"/>
    <lineage>
        <taxon>Eukaryota</taxon>
        <taxon>Fungi</taxon>
        <taxon>Dikarya</taxon>
        <taxon>Ascomycota</taxon>
        <taxon>Pezizomycotina</taxon>
        <taxon>Eurotiomycetes</taxon>
        <taxon>Eurotiomycetidae</taxon>
        <taxon>Eurotiales</taxon>
        <taxon>Aspergillaceae</taxon>
        <taxon>Aspergillus</taxon>
        <taxon>Aspergillus subgen. Aspergillus</taxon>
    </lineage>
</organism>
<sequence>MGEVLNSRLNGGKSQDFDLLAGQAEAMRRCLLQLLDKQLSLYTIYRTTVNDELRFDGHFRWKFAREKTTVTVTALSNDDHSTAVEAVFARSNEDLALKDVFAAFNRKETHKA</sequence>
<keyword evidence="2" id="KW-1185">Reference proteome</keyword>
<proteinExistence type="predicted"/>
<evidence type="ECO:0000313" key="1">
    <source>
        <dbReference type="EMBL" id="ODM16770.1"/>
    </source>
</evidence>
<comment type="caution">
    <text evidence="1">The sequence shown here is derived from an EMBL/GenBank/DDBJ whole genome shotgun (WGS) entry which is preliminary data.</text>
</comment>
<dbReference type="Proteomes" id="UP000094569">
    <property type="component" value="Unassembled WGS sequence"/>
</dbReference>
<dbReference type="AlphaFoldDB" id="A0A1E3B724"/>
<gene>
    <name evidence="1" type="ORF">SI65_07735</name>
</gene>
<protein>
    <submittedName>
        <fullName evidence="1">Uncharacterized protein</fullName>
    </submittedName>
</protein>
<accession>A0A1E3B724</accession>
<reference evidence="1 2" key="1">
    <citation type="journal article" date="2016" name="BMC Genomics">
        <title>Comparative genomic and transcriptomic analyses of the Fuzhuan brick tea-fermentation fungus Aspergillus cristatus.</title>
        <authorList>
            <person name="Ge Y."/>
            <person name="Wang Y."/>
            <person name="Liu Y."/>
            <person name="Tan Y."/>
            <person name="Ren X."/>
            <person name="Zhang X."/>
            <person name="Hyde K.D."/>
            <person name="Liu Y."/>
            <person name="Liu Z."/>
        </authorList>
    </citation>
    <scope>NUCLEOTIDE SEQUENCE [LARGE SCALE GENOMIC DNA]</scope>
    <source>
        <strain evidence="1 2">GZAAS20.1005</strain>
    </source>
</reference>
<dbReference type="VEuPathDB" id="FungiDB:SI65_07735"/>
<name>A0A1E3B724_ASPCR</name>
<evidence type="ECO:0000313" key="2">
    <source>
        <dbReference type="Proteomes" id="UP000094569"/>
    </source>
</evidence>
<dbReference type="EMBL" id="JXNT01000010">
    <property type="protein sequence ID" value="ODM16770.1"/>
    <property type="molecule type" value="Genomic_DNA"/>
</dbReference>